<dbReference type="RefSeq" id="WP_329800002.1">
    <property type="nucleotide sequence ID" value="NZ_JAYJJT010000018.1"/>
</dbReference>
<evidence type="ECO:0000313" key="3">
    <source>
        <dbReference type="Proteomes" id="UP001299046"/>
    </source>
</evidence>
<feature type="transmembrane region" description="Helical" evidence="1">
    <location>
        <begin position="154"/>
        <end position="176"/>
    </location>
</feature>
<organism evidence="2 3">
    <name type="scientific">[Mycobacterium] zoologicum</name>
    <dbReference type="NCBI Taxonomy" id="2872311"/>
    <lineage>
        <taxon>Bacteria</taxon>
        <taxon>Bacillati</taxon>
        <taxon>Actinomycetota</taxon>
        <taxon>Actinomycetes</taxon>
        <taxon>Mycobacteriales</taxon>
        <taxon>Mycobacteriaceae</taxon>
        <taxon>Mycolicibacter</taxon>
    </lineage>
</organism>
<reference evidence="2 3" key="1">
    <citation type="submission" date="2023-12" db="EMBL/GenBank/DDBJ databases">
        <title>Description of new species of Mycobacterium terrae complex isolated from sewage at the Sao Paulo Zoological Park Foundation in Brazil.</title>
        <authorList>
            <person name="Romagnoli C.L."/>
            <person name="Conceicao E.C."/>
            <person name="Machado E."/>
            <person name="Barreto L.B.P.F."/>
            <person name="Sharma A."/>
            <person name="Silva N.M."/>
            <person name="Marques L.E."/>
            <person name="Juliana M.A."/>
            <person name="Lourenco M.C.S."/>
            <person name="Digiampietri L.A."/>
            <person name="Suffys P.N."/>
            <person name="Viana-Niero C."/>
        </authorList>
    </citation>
    <scope>NUCLEOTIDE SEQUENCE [LARGE SCALE GENOMIC DNA]</scope>
    <source>
        <strain evidence="2 3">MYC123</strain>
    </source>
</reference>
<dbReference type="Proteomes" id="UP001299046">
    <property type="component" value="Unassembled WGS sequence"/>
</dbReference>
<name>A0ABU5YMB9_9MYCO</name>
<keyword evidence="1" id="KW-1133">Transmembrane helix</keyword>
<gene>
    <name evidence="2" type="ORF">KV112_15960</name>
</gene>
<dbReference type="EMBL" id="JAYJJT010000018">
    <property type="protein sequence ID" value="MEB3051217.1"/>
    <property type="molecule type" value="Genomic_DNA"/>
</dbReference>
<sequence length="238" mass="25483">MSARWVARRILVMIAVVLMVVGGLGFAIALALNAFLFDKYNAYGEVPIPGTSSIHLPAGEVTINLHTQVISSPSGGGLPVPPLSLRVQPPDGVAQPAVEESVGGTTTVNNDAHRRLWRMHVVADGEYRITTEGQVGGFIAPRLAFGHGGRYGSLVWVFAGMFGLGALDLIAALWLLRGSGRPRISVADVPDHDPETMFSPDATGVRLEQLKTITALRDSGALTRREFEAEKRRILDGP</sequence>
<evidence type="ECO:0000313" key="2">
    <source>
        <dbReference type="EMBL" id="MEB3051217.1"/>
    </source>
</evidence>
<feature type="transmembrane region" description="Helical" evidence="1">
    <location>
        <begin position="12"/>
        <end position="37"/>
    </location>
</feature>
<keyword evidence="1" id="KW-0812">Transmembrane</keyword>
<proteinExistence type="predicted"/>
<keyword evidence="1" id="KW-0472">Membrane</keyword>
<accession>A0ABU5YMB9</accession>
<protein>
    <submittedName>
        <fullName evidence="2">SHOCT domain-containing protein</fullName>
    </submittedName>
</protein>
<evidence type="ECO:0000256" key="1">
    <source>
        <dbReference type="SAM" id="Phobius"/>
    </source>
</evidence>
<comment type="caution">
    <text evidence="2">The sequence shown here is derived from an EMBL/GenBank/DDBJ whole genome shotgun (WGS) entry which is preliminary data.</text>
</comment>
<keyword evidence="3" id="KW-1185">Reference proteome</keyword>